<dbReference type="SUPFAM" id="SSF52374">
    <property type="entry name" value="Nucleotidylyl transferase"/>
    <property type="match status" value="1"/>
</dbReference>
<dbReference type="GO" id="GO:0004595">
    <property type="term" value="F:pantetheine-phosphate adenylyltransferase activity"/>
    <property type="evidence" value="ECO:0007669"/>
    <property type="project" value="UniProtKB-UniRule"/>
</dbReference>
<evidence type="ECO:0000256" key="8">
    <source>
        <dbReference type="ARBA" id="ARBA00029346"/>
    </source>
</evidence>
<accession>A0A242KC96</accession>
<evidence type="ECO:0000256" key="6">
    <source>
        <dbReference type="ARBA" id="ARBA00022842"/>
    </source>
</evidence>
<evidence type="ECO:0000313" key="12">
    <source>
        <dbReference type="EMBL" id="WYJ88855.1"/>
    </source>
</evidence>
<dbReference type="EMBL" id="NGMM01000001">
    <property type="protein sequence ID" value="OTP18793.1"/>
    <property type="molecule type" value="Genomic_DNA"/>
</dbReference>
<keyword evidence="3 9" id="KW-0548">Nucleotidyltransferase</keyword>
<dbReference type="Gene3D" id="3.40.50.620">
    <property type="entry name" value="HUPs"/>
    <property type="match status" value="1"/>
</dbReference>
<dbReference type="NCBIfam" id="TIGR01510">
    <property type="entry name" value="coaD_prev_kdtB"/>
    <property type="match status" value="1"/>
</dbReference>
<dbReference type="OrthoDB" id="9806661at2"/>
<keyword evidence="5 9" id="KW-0067">ATP-binding</keyword>
<feature type="site" description="Transition state stabilizer" evidence="9">
    <location>
        <position position="18"/>
    </location>
</feature>
<dbReference type="UniPathway" id="UPA00241">
    <property type="reaction ID" value="UER00355"/>
</dbReference>
<feature type="binding site" evidence="9">
    <location>
        <position position="42"/>
    </location>
    <ligand>
        <name>substrate</name>
    </ligand>
</feature>
<keyword evidence="2 9" id="KW-0808">Transferase</keyword>
<dbReference type="EMBL" id="CP147247">
    <property type="protein sequence ID" value="WYJ88855.1"/>
    <property type="molecule type" value="Genomic_DNA"/>
</dbReference>
<evidence type="ECO:0000259" key="10">
    <source>
        <dbReference type="Pfam" id="PF01467"/>
    </source>
</evidence>
<proteinExistence type="inferred from homology"/>
<dbReference type="GO" id="GO:0005524">
    <property type="term" value="F:ATP binding"/>
    <property type="evidence" value="ECO:0007669"/>
    <property type="project" value="UniProtKB-KW"/>
</dbReference>
<comment type="cofactor">
    <cofactor evidence="9">
        <name>Mg(2+)</name>
        <dbReference type="ChEBI" id="CHEBI:18420"/>
    </cofactor>
</comment>
<protein>
    <recommendedName>
        <fullName evidence="9">Phosphopantetheine adenylyltransferase</fullName>
        <ecNumber evidence="9">2.7.7.3</ecNumber>
    </recommendedName>
    <alternativeName>
        <fullName evidence="9">Dephospho-CoA pyrophosphorylase</fullName>
    </alternativeName>
    <alternativeName>
        <fullName evidence="9">Pantetheine-phosphate adenylyltransferase</fullName>
        <shortName evidence="9">PPAT</shortName>
    </alternativeName>
</protein>
<feature type="binding site" evidence="9">
    <location>
        <begin position="125"/>
        <end position="131"/>
    </location>
    <ligand>
        <name>ATP</name>
        <dbReference type="ChEBI" id="CHEBI:30616"/>
    </ligand>
</feature>
<dbReference type="Pfam" id="PF01467">
    <property type="entry name" value="CTP_transf_like"/>
    <property type="match status" value="1"/>
</dbReference>
<dbReference type="RefSeq" id="WP_086347738.1">
    <property type="nucleotide sequence ID" value="NZ_CP147247.1"/>
</dbReference>
<comment type="catalytic activity">
    <reaction evidence="8 9">
        <text>(R)-4'-phosphopantetheine + ATP + H(+) = 3'-dephospho-CoA + diphosphate</text>
        <dbReference type="Rhea" id="RHEA:19801"/>
        <dbReference type="ChEBI" id="CHEBI:15378"/>
        <dbReference type="ChEBI" id="CHEBI:30616"/>
        <dbReference type="ChEBI" id="CHEBI:33019"/>
        <dbReference type="ChEBI" id="CHEBI:57328"/>
        <dbReference type="ChEBI" id="CHEBI:61723"/>
        <dbReference type="EC" id="2.7.7.3"/>
    </reaction>
</comment>
<dbReference type="PRINTS" id="PR01020">
    <property type="entry name" value="LPSBIOSNTHSS"/>
</dbReference>
<reference evidence="12" key="2">
    <citation type="submission" date="2017-05" db="EMBL/GenBank/DDBJ databases">
        <authorList>
            <consortium name="The Broad Institute Genomics Platform"/>
            <consortium name="The Broad Institute Genomic Center for Infectious Diseases"/>
            <person name="Earl A."/>
            <person name="Manson A."/>
            <person name="Schwartman J."/>
            <person name="Gilmore M."/>
            <person name="Abouelleil A."/>
            <person name="Cao P."/>
            <person name="Chapman S."/>
            <person name="Cusick C."/>
            <person name="Shea T."/>
            <person name="Young S."/>
            <person name="Neafsey D."/>
            <person name="Nusbaum C."/>
            <person name="Birren B."/>
        </authorList>
    </citation>
    <scope>NUCLEOTIDE SEQUENCE</scope>
    <source>
        <strain evidence="12">9E7_DIV0242</strain>
    </source>
</reference>
<dbReference type="PANTHER" id="PTHR21342">
    <property type="entry name" value="PHOSPHOPANTETHEINE ADENYLYLTRANSFERASE"/>
    <property type="match status" value="1"/>
</dbReference>
<dbReference type="GO" id="GO:0015937">
    <property type="term" value="P:coenzyme A biosynthetic process"/>
    <property type="evidence" value="ECO:0007669"/>
    <property type="project" value="UniProtKB-UniRule"/>
</dbReference>
<keyword evidence="7 9" id="KW-0173">Coenzyme A biosynthesis</keyword>
<evidence type="ECO:0000256" key="9">
    <source>
        <dbReference type="HAMAP-Rule" id="MF_00151"/>
    </source>
</evidence>
<comment type="pathway">
    <text evidence="9">Cofactor biosynthesis; coenzyme A biosynthesis; CoA from (R)-pantothenate: step 4/5.</text>
</comment>
<reference evidence="11" key="1">
    <citation type="submission" date="2017-05" db="EMBL/GenBank/DDBJ databases">
        <title>The Genome Sequence of Enterococcus sp. 9E7_DIV0242.</title>
        <authorList>
            <consortium name="The Broad Institute Genomics Platform"/>
            <consortium name="The Broad Institute Genomic Center for Infectious Diseases"/>
            <person name="Earl A."/>
            <person name="Manson A."/>
            <person name="Schwartman J."/>
            <person name="Gilmore M."/>
            <person name="Abouelleil A."/>
            <person name="Cao P."/>
            <person name="Chapman S."/>
            <person name="Cusick C."/>
            <person name="Shea T."/>
            <person name="Young S."/>
            <person name="Neafsey D."/>
            <person name="Nusbaum C."/>
            <person name="Birren B."/>
        </authorList>
    </citation>
    <scope>NUCLEOTIDE SEQUENCE [LARGE SCALE GENOMIC DNA]</scope>
    <source>
        <strain evidence="11">9E7_DIV0242</strain>
    </source>
</reference>
<feature type="binding site" evidence="9">
    <location>
        <position position="89"/>
    </location>
    <ligand>
        <name>substrate</name>
    </ligand>
</feature>
<reference evidence="12" key="3">
    <citation type="submission" date="2024-03" db="EMBL/GenBank/DDBJ databases">
        <title>The Genome Sequence of Enterococcus sp. DIV0242b.</title>
        <authorList>
            <consortium name="The Broad Institute Genomics Platform"/>
            <consortium name="The Broad Institute Microbial Omics Core"/>
            <consortium name="The Broad Institute Genomic Center for Infectious Diseases"/>
            <person name="Earl A."/>
            <person name="Manson A."/>
            <person name="Gilmore M."/>
            <person name="Schwartman J."/>
            <person name="Shea T."/>
            <person name="Abouelleil A."/>
            <person name="Cao P."/>
            <person name="Chapman S."/>
            <person name="Cusick C."/>
            <person name="Young S."/>
            <person name="Neafsey D."/>
            <person name="Nusbaum C."/>
            <person name="Birren B."/>
        </authorList>
    </citation>
    <scope>NUCLEOTIDE SEQUENCE</scope>
    <source>
        <strain evidence="12">9E7_DIV0242</strain>
    </source>
</reference>
<evidence type="ECO:0000313" key="13">
    <source>
        <dbReference type="Proteomes" id="UP000195141"/>
    </source>
</evidence>
<evidence type="ECO:0000256" key="2">
    <source>
        <dbReference type="ARBA" id="ARBA00022679"/>
    </source>
</evidence>
<dbReference type="EC" id="2.7.7.3" evidence="9"/>
<dbReference type="AlphaFoldDB" id="A0A242KC96"/>
<comment type="subunit">
    <text evidence="9">Homohexamer.</text>
</comment>
<name>A0A242KC96_9ENTE</name>
<evidence type="ECO:0000256" key="1">
    <source>
        <dbReference type="ARBA" id="ARBA00022490"/>
    </source>
</evidence>
<evidence type="ECO:0000256" key="7">
    <source>
        <dbReference type="ARBA" id="ARBA00022993"/>
    </source>
</evidence>
<feature type="binding site" evidence="9">
    <location>
        <position position="75"/>
    </location>
    <ligand>
        <name>substrate</name>
    </ligand>
</feature>
<organism evidence="11">
    <name type="scientific">Candidatus Enterococcus clewellii</name>
    <dbReference type="NCBI Taxonomy" id="1834193"/>
    <lineage>
        <taxon>Bacteria</taxon>
        <taxon>Bacillati</taxon>
        <taxon>Bacillota</taxon>
        <taxon>Bacilli</taxon>
        <taxon>Lactobacillales</taxon>
        <taxon>Enterococcaceae</taxon>
        <taxon>Enterococcus</taxon>
    </lineage>
</organism>
<evidence type="ECO:0000313" key="11">
    <source>
        <dbReference type="EMBL" id="OTP18793.1"/>
    </source>
</evidence>
<dbReference type="CDD" id="cd02163">
    <property type="entry name" value="PPAT"/>
    <property type="match status" value="1"/>
</dbReference>
<comment type="subcellular location">
    <subcellularLocation>
        <location evidence="9">Cytoplasm</location>
    </subcellularLocation>
</comment>
<dbReference type="InterPro" id="IPR004821">
    <property type="entry name" value="Cyt_trans-like"/>
</dbReference>
<dbReference type="InterPro" id="IPR014729">
    <property type="entry name" value="Rossmann-like_a/b/a_fold"/>
</dbReference>
<keyword evidence="1 9" id="KW-0963">Cytoplasm</keyword>
<dbReference type="HAMAP" id="MF_00151">
    <property type="entry name" value="PPAT_bact"/>
    <property type="match status" value="1"/>
</dbReference>
<feature type="domain" description="Cytidyltransferase-like" evidence="10">
    <location>
        <begin position="6"/>
        <end position="135"/>
    </location>
</feature>
<feature type="binding site" evidence="9">
    <location>
        <begin position="90"/>
        <end position="92"/>
    </location>
    <ligand>
        <name>ATP</name>
        <dbReference type="ChEBI" id="CHEBI:30616"/>
    </ligand>
</feature>
<dbReference type="PANTHER" id="PTHR21342:SF1">
    <property type="entry name" value="PHOSPHOPANTETHEINE ADENYLYLTRANSFERASE"/>
    <property type="match status" value="1"/>
</dbReference>
<feature type="binding site" evidence="9">
    <location>
        <begin position="10"/>
        <end position="11"/>
    </location>
    <ligand>
        <name>ATP</name>
        <dbReference type="ChEBI" id="CHEBI:30616"/>
    </ligand>
</feature>
<comment type="similarity">
    <text evidence="9">Belongs to the bacterial CoaD family.</text>
</comment>
<dbReference type="GO" id="GO:0005737">
    <property type="term" value="C:cytoplasm"/>
    <property type="evidence" value="ECO:0007669"/>
    <property type="project" value="UniProtKB-SubCell"/>
</dbReference>
<gene>
    <name evidence="9" type="primary">coaD</name>
    <name evidence="12" type="ORF">A5888_000574</name>
    <name evidence="11" type="ORF">A5888_000607</name>
</gene>
<feature type="binding site" evidence="9">
    <location>
        <position position="10"/>
    </location>
    <ligand>
        <name>substrate</name>
    </ligand>
</feature>
<feature type="binding site" evidence="9">
    <location>
        <position position="100"/>
    </location>
    <ligand>
        <name>ATP</name>
        <dbReference type="ChEBI" id="CHEBI:30616"/>
    </ligand>
</feature>
<evidence type="ECO:0000256" key="3">
    <source>
        <dbReference type="ARBA" id="ARBA00022695"/>
    </source>
</evidence>
<evidence type="ECO:0000256" key="4">
    <source>
        <dbReference type="ARBA" id="ARBA00022741"/>
    </source>
</evidence>
<feature type="binding site" evidence="9">
    <location>
        <position position="18"/>
    </location>
    <ligand>
        <name>ATP</name>
        <dbReference type="ChEBI" id="CHEBI:30616"/>
    </ligand>
</feature>
<dbReference type="NCBIfam" id="TIGR00125">
    <property type="entry name" value="cyt_tran_rel"/>
    <property type="match status" value="1"/>
</dbReference>
<keyword evidence="13" id="KW-1185">Reference proteome</keyword>
<sequence>MTKIALFPGSFDPFTMGHLNTVERAALIFDRVIIGVFTNTTKKALFDAAEKEKMIREATTHLGNVDVLQQERKLTVEVAQELGAKFLIRGIRNTQDYEYEKNIALMNRHLDTAMDTIFLLADEKYGHISSSILKEILAFGGDVSEYLPEAVNQALQNRGLSHGE</sequence>
<dbReference type="InterPro" id="IPR001980">
    <property type="entry name" value="PPAT"/>
</dbReference>
<dbReference type="Proteomes" id="UP000195141">
    <property type="component" value="Chromosome"/>
</dbReference>
<keyword evidence="4 9" id="KW-0547">Nucleotide-binding</keyword>
<comment type="function">
    <text evidence="9">Reversibly transfers an adenylyl group from ATP to 4'-phosphopantetheine, yielding dephospho-CoA (dPCoA) and pyrophosphate.</text>
</comment>
<keyword evidence="6 9" id="KW-0460">Magnesium</keyword>
<evidence type="ECO:0000256" key="5">
    <source>
        <dbReference type="ARBA" id="ARBA00022840"/>
    </source>
</evidence>